<sequence>MTARRIQCAVGVKGYEFLRELGYPLPSYRTLSNRLKPKIMVPTTMQEELAELGLGVITTYDSPEDNGASEEGFIGLQEERRRQKKQVTVGEERWLKTMQLWGLGALCLAALPGLLWAGPVFVEGDNDPSKICKPPPHWEIAGQAPMKGHQGKASRLGDLRDKLARGGLRDVGFLIVNEQEAQSRAMFWELKRRVAEGIPVYQQTALQDDVWEALEGDKDDFLVYDRCGRLTFHIVLPYSFLHYPFIEAAIRATYYKDICGNCSVDHNSTLSAQWNSTQRNDTQLTAVNANVTAANGSEGLPPPAAVAVDRPQGKPDETPLPEGGAVDTPHASPPPENPRGGK</sequence>
<evidence type="ECO:0000256" key="3">
    <source>
        <dbReference type="ARBA" id="ARBA00022729"/>
    </source>
</evidence>
<evidence type="ECO:0000256" key="2">
    <source>
        <dbReference type="ARBA" id="ARBA00022525"/>
    </source>
</evidence>
<evidence type="ECO:0000256" key="4">
    <source>
        <dbReference type="ARBA" id="ARBA00022933"/>
    </source>
</evidence>
<protein>
    <recommendedName>
        <fullName evidence="8">Selenoprotein P N-terminal domain-containing protein</fullName>
    </recommendedName>
</protein>
<gene>
    <name evidence="9" type="ORF">AAFF_G00304650</name>
</gene>
<keyword evidence="7" id="KW-0472">Membrane</keyword>
<evidence type="ECO:0000256" key="7">
    <source>
        <dbReference type="SAM" id="Phobius"/>
    </source>
</evidence>
<dbReference type="InterPro" id="IPR007671">
    <property type="entry name" value="Selenoprotein-P_N"/>
</dbReference>
<evidence type="ECO:0000256" key="1">
    <source>
        <dbReference type="ARBA" id="ARBA00004613"/>
    </source>
</evidence>
<evidence type="ECO:0000313" key="10">
    <source>
        <dbReference type="Proteomes" id="UP001221898"/>
    </source>
</evidence>
<evidence type="ECO:0000256" key="6">
    <source>
        <dbReference type="SAM" id="MobiDB-lite"/>
    </source>
</evidence>
<dbReference type="PANTHER" id="PTHR10105:SF4">
    <property type="entry name" value="SELENOPROTEIN P2"/>
    <property type="match status" value="1"/>
</dbReference>
<dbReference type="InterPro" id="IPR037941">
    <property type="entry name" value="SeP"/>
</dbReference>
<name>A0AAD7SP98_9TELE</name>
<dbReference type="Proteomes" id="UP001221898">
    <property type="component" value="Unassembled WGS sequence"/>
</dbReference>
<dbReference type="EMBL" id="JAINUG010000044">
    <property type="protein sequence ID" value="KAJ8406234.1"/>
    <property type="molecule type" value="Genomic_DNA"/>
</dbReference>
<evidence type="ECO:0000259" key="8">
    <source>
        <dbReference type="Pfam" id="PF04592"/>
    </source>
</evidence>
<evidence type="ECO:0000313" key="9">
    <source>
        <dbReference type="EMBL" id="KAJ8406234.1"/>
    </source>
</evidence>
<keyword evidence="5" id="KW-0325">Glycoprotein</keyword>
<reference evidence="9" key="1">
    <citation type="journal article" date="2023" name="Science">
        <title>Genome structures resolve the early diversification of teleost fishes.</title>
        <authorList>
            <person name="Parey E."/>
            <person name="Louis A."/>
            <person name="Montfort J."/>
            <person name="Bouchez O."/>
            <person name="Roques C."/>
            <person name="Iampietro C."/>
            <person name="Lluch J."/>
            <person name="Castinel A."/>
            <person name="Donnadieu C."/>
            <person name="Desvignes T."/>
            <person name="Floi Bucao C."/>
            <person name="Jouanno E."/>
            <person name="Wen M."/>
            <person name="Mejri S."/>
            <person name="Dirks R."/>
            <person name="Jansen H."/>
            <person name="Henkel C."/>
            <person name="Chen W.J."/>
            <person name="Zahm M."/>
            <person name="Cabau C."/>
            <person name="Klopp C."/>
            <person name="Thompson A.W."/>
            <person name="Robinson-Rechavi M."/>
            <person name="Braasch I."/>
            <person name="Lecointre G."/>
            <person name="Bobe J."/>
            <person name="Postlethwait J.H."/>
            <person name="Berthelot C."/>
            <person name="Roest Crollius H."/>
            <person name="Guiguen Y."/>
        </authorList>
    </citation>
    <scope>NUCLEOTIDE SEQUENCE</scope>
    <source>
        <strain evidence="9">NC1722</strain>
    </source>
</reference>
<keyword evidence="3" id="KW-0732">Signal</keyword>
<evidence type="ECO:0000256" key="5">
    <source>
        <dbReference type="ARBA" id="ARBA00023180"/>
    </source>
</evidence>
<comment type="caution">
    <text evidence="9">The sequence shown here is derived from an EMBL/GenBank/DDBJ whole genome shotgun (WGS) entry which is preliminary data.</text>
</comment>
<dbReference type="PANTHER" id="PTHR10105">
    <property type="entry name" value="SELENOPROTEIN P"/>
    <property type="match status" value="1"/>
</dbReference>
<keyword evidence="7" id="KW-1133">Transmembrane helix</keyword>
<keyword evidence="2" id="KW-0964">Secreted</keyword>
<proteinExistence type="predicted"/>
<keyword evidence="10" id="KW-1185">Reference proteome</keyword>
<dbReference type="GO" id="GO:0008430">
    <property type="term" value="F:selenium binding"/>
    <property type="evidence" value="ECO:0007669"/>
    <property type="project" value="InterPro"/>
</dbReference>
<keyword evidence="7" id="KW-0812">Transmembrane</keyword>
<feature type="compositionally biased region" description="Pro residues" evidence="6">
    <location>
        <begin position="331"/>
        <end position="342"/>
    </location>
</feature>
<feature type="domain" description="Selenoprotein P N-terminal" evidence="8">
    <location>
        <begin position="129"/>
        <end position="284"/>
    </location>
</feature>
<dbReference type="GO" id="GO:0005576">
    <property type="term" value="C:extracellular region"/>
    <property type="evidence" value="ECO:0007669"/>
    <property type="project" value="UniProtKB-SubCell"/>
</dbReference>
<dbReference type="GO" id="GO:0001887">
    <property type="term" value="P:selenium compound metabolic process"/>
    <property type="evidence" value="ECO:0007669"/>
    <property type="project" value="TreeGrafter"/>
</dbReference>
<dbReference type="Pfam" id="PF04592">
    <property type="entry name" value="SelP_N"/>
    <property type="match status" value="1"/>
</dbReference>
<feature type="region of interest" description="Disordered" evidence="6">
    <location>
        <begin position="293"/>
        <end position="342"/>
    </location>
</feature>
<organism evidence="9 10">
    <name type="scientific">Aldrovandia affinis</name>
    <dbReference type="NCBI Taxonomy" id="143900"/>
    <lineage>
        <taxon>Eukaryota</taxon>
        <taxon>Metazoa</taxon>
        <taxon>Chordata</taxon>
        <taxon>Craniata</taxon>
        <taxon>Vertebrata</taxon>
        <taxon>Euteleostomi</taxon>
        <taxon>Actinopterygii</taxon>
        <taxon>Neopterygii</taxon>
        <taxon>Teleostei</taxon>
        <taxon>Notacanthiformes</taxon>
        <taxon>Halosauridae</taxon>
        <taxon>Aldrovandia</taxon>
    </lineage>
</organism>
<dbReference type="AlphaFoldDB" id="A0AAD7SP98"/>
<feature type="transmembrane region" description="Helical" evidence="7">
    <location>
        <begin position="100"/>
        <end position="122"/>
    </location>
</feature>
<accession>A0AAD7SP98</accession>
<comment type="subcellular location">
    <subcellularLocation>
        <location evidence="1">Secreted</location>
    </subcellularLocation>
</comment>
<keyword evidence="4" id="KW-0712">Selenocysteine</keyword>